<accession>A0A398BBY1</accession>
<dbReference type="RefSeq" id="WP_119116478.1">
    <property type="nucleotide sequence ID" value="NZ_QWVS01000013.1"/>
</dbReference>
<evidence type="ECO:0000313" key="2">
    <source>
        <dbReference type="EMBL" id="RID87084.1"/>
    </source>
</evidence>
<dbReference type="InterPro" id="IPR018878">
    <property type="entry name" value="ORF6C_dom"/>
</dbReference>
<dbReference type="AlphaFoldDB" id="A0A398BBY1"/>
<dbReference type="Proteomes" id="UP000266016">
    <property type="component" value="Unassembled WGS sequence"/>
</dbReference>
<protein>
    <submittedName>
        <fullName evidence="2">Rha family transcriptional regulator</fullName>
    </submittedName>
</protein>
<organism evidence="2 3">
    <name type="scientific">Peribacillus asahii</name>
    <dbReference type="NCBI Taxonomy" id="228899"/>
    <lineage>
        <taxon>Bacteria</taxon>
        <taxon>Bacillati</taxon>
        <taxon>Bacillota</taxon>
        <taxon>Bacilli</taxon>
        <taxon>Bacillales</taxon>
        <taxon>Bacillaceae</taxon>
        <taxon>Peribacillus</taxon>
    </lineage>
</organism>
<reference evidence="2 3" key="1">
    <citation type="submission" date="2018-08" db="EMBL/GenBank/DDBJ databases">
        <title>Bacillus jemisoniae sp. nov., Bacillus chryseoplanitiae sp. nov., Bacillus resnikiae sp. nov., and Bacillus frankliniae sp. nov., isolated from Viking spacecraft and associated surfaces.</title>
        <authorList>
            <person name="Seuylemezian A."/>
            <person name="Vaishampayan P."/>
        </authorList>
    </citation>
    <scope>NUCLEOTIDE SEQUENCE [LARGE SCALE GENOMIC DNA]</scope>
    <source>
        <strain evidence="2 3">MA001</strain>
    </source>
</reference>
<feature type="domain" description="ORF6C" evidence="1">
    <location>
        <begin position="137"/>
        <end position="230"/>
    </location>
</feature>
<comment type="caution">
    <text evidence="2">The sequence shown here is derived from an EMBL/GenBank/DDBJ whole genome shotgun (WGS) entry which is preliminary data.</text>
</comment>
<proteinExistence type="predicted"/>
<evidence type="ECO:0000313" key="3">
    <source>
        <dbReference type="Proteomes" id="UP000266016"/>
    </source>
</evidence>
<name>A0A398BBY1_9BACI</name>
<evidence type="ECO:0000259" key="1">
    <source>
        <dbReference type="Pfam" id="PF10552"/>
    </source>
</evidence>
<keyword evidence="3" id="KW-1185">Reference proteome</keyword>
<dbReference type="Pfam" id="PF10552">
    <property type="entry name" value="ORF6C"/>
    <property type="match status" value="1"/>
</dbReference>
<dbReference type="EMBL" id="QWVS01000013">
    <property type="protein sequence ID" value="RID87084.1"/>
    <property type="molecule type" value="Genomic_DNA"/>
</dbReference>
<sequence>MSRLVFIENNKIVTDSLTVAEVFGKRHDNVMTDIVNQIEKLNQADEAEWGALNFQEAQYQHSQNKQWYSKFNLTEDAFTLVAMSYVTPEAMKMKVKFIQEFKRMREHIEQNKVVPLSKDQALVTVLRTTADLVEDTQAIKEEQHEIRKLITQVDQKVEQQITLDHGEQRRLQKCIASKVYELSDDPETRPKLFKEIYREIKDRFGVASYKDVKRQELQSAINYIENWVPRKVS</sequence>
<dbReference type="InterPro" id="IPR014054">
    <property type="entry name" value="Phage_regulatory_Rha"/>
</dbReference>
<dbReference type="Pfam" id="PF09669">
    <property type="entry name" value="Phage_pRha"/>
    <property type="match status" value="1"/>
</dbReference>
<gene>
    <name evidence="2" type="ORF">D1953_07150</name>
</gene>
<dbReference type="NCBIfam" id="TIGR02681">
    <property type="entry name" value="phage_pRha"/>
    <property type="match status" value="1"/>
</dbReference>